<gene>
    <name evidence="1" type="ORF">PXEA_LOCUS21966</name>
</gene>
<dbReference type="EMBL" id="CAAALY010095682">
    <property type="protein sequence ID" value="VEL28526.1"/>
    <property type="molecule type" value="Genomic_DNA"/>
</dbReference>
<organism evidence="1 2">
    <name type="scientific">Protopolystoma xenopodis</name>
    <dbReference type="NCBI Taxonomy" id="117903"/>
    <lineage>
        <taxon>Eukaryota</taxon>
        <taxon>Metazoa</taxon>
        <taxon>Spiralia</taxon>
        <taxon>Lophotrochozoa</taxon>
        <taxon>Platyhelminthes</taxon>
        <taxon>Monogenea</taxon>
        <taxon>Polyopisthocotylea</taxon>
        <taxon>Polystomatidea</taxon>
        <taxon>Polystomatidae</taxon>
        <taxon>Protopolystoma</taxon>
    </lineage>
</organism>
<protein>
    <submittedName>
        <fullName evidence="1">Uncharacterized protein</fullName>
    </submittedName>
</protein>
<reference evidence="1" key="1">
    <citation type="submission" date="2018-11" db="EMBL/GenBank/DDBJ databases">
        <authorList>
            <consortium name="Pathogen Informatics"/>
        </authorList>
    </citation>
    <scope>NUCLEOTIDE SEQUENCE</scope>
</reference>
<sequence>MSQASFVHLILHTCARGLAESAPLRFSLLPVFCRFFYVYKRNCVIKRLVCRGTRCLAVNDTEFAQPCPPPTQVTRWQKYLVTVADKTGWKEQSSVLVNHRALVSFVTNASSLATDIRELIIMQDKSNQGWNDMTKPGEEIRLKTDFCQP</sequence>
<comment type="caution">
    <text evidence="1">The sequence shown here is derived from an EMBL/GenBank/DDBJ whole genome shotgun (WGS) entry which is preliminary data.</text>
</comment>
<dbReference type="AlphaFoldDB" id="A0A448X5H2"/>
<evidence type="ECO:0000313" key="1">
    <source>
        <dbReference type="EMBL" id="VEL28526.1"/>
    </source>
</evidence>
<accession>A0A448X5H2</accession>
<name>A0A448X5H2_9PLAT</name>
<dbReference type="Proteomes" id="UP000784294">
    <property type="component" value="Unassembled WGS sequence"/>
</dbReference>
<evidence type="ECO:0000313" key="2">
    <source>
        <dbReference type="Proteomes" id="UP000784294"/>
    </source>
</evidence>
<keyword evidence="2" id="KW-1185">Reference proteome</keyword>
<proteinExistence type="predicted"/>